<dbReference type="PANTHER" id="PTHR23531">
    <property type="entry name" value="QUINOLENE RESISTANCE PROTEIN NORA"/>
    <property type="match status" value="1"/>
</dbReference>
<feature type="transmembrane region" description="Helical" evidence="4">
    <location>
        <begin position="28"/>
        <end position="46"/>
    </location>
</feature>
<organism evidence="6 7">
    <name type="scientific">Vibrio spartinae</name>
    <dbReference type="NCBI Taxonomy" id="1918945"/>
    <lineage>
        <taxon>Bacteria</taxon>
        <taxon>Pseudomonadati</taxon>
        <taxon>Pseudomonadota</taxon>
        <taxon>Gammaproteobacteria</taxon>
        <taxon>Vibrionales</taxon>
        <taxon>Vibrionaceae</taxon>
        <taxon>Vibrio</taxon>
    </lineage>
</organism>
<dbReference type="InterPro" id="IPR036259">
    <property type="entry name" value="MFS_trans_sf"/>
</dbReference>
<dbReference type="Proteomes" id="UP000184774">
    <property type="component" value="Unassembled WGS sequence"/>
</dbReference>
<dbReference type="InterPro" id="IPR052714">
    <property type="entry name" value="MFS_Exporter"/>
</dbReference>
<feature type="domain" description="Major facilitator superfamily (MFS) profile" evidence="5">
    <location>
        <begin position="62"/>
        <end position="282"/>
    </location>
</feature>
<feature type="transmembrane region" description="Helical" evidence="4">
    <location>
        <begin position="186"/>
        <end position="208"/>
    </location>
</feature>
<keyword evidence="3 4" id="KW-0472">Membrane</keyword>
<keyword evidence="1 4" id="KW-0812">Transmembrane</keyword>
<evidence type="ECO:0000256" key="2">
    <source>
        <dbReference type="ARBA" id="ARBA00022989"/>
    </source>
</evidence>
<name>A0A1N6M282_9VIBR</name>
<dbReference type="Pfam" id="PF07690">
    <property type="entry name" value="MFS_1"/>
    <property type="match status" value="1"/>
</dbReference>
<feature type="transmembrane region" description="Helical" evidence="4">
    <location>
        <begin position="98"/>
        <end position="119"/>
    </location>
</feature>
<dbReference type="EMBL" id="FSSB01000009">
    <property type="protein sequence ID" value="SIO93476.1"/>
    <property type="molecule type" value="Genomic_DNA"/>
</dbReference>
<protein>
    <submittedName>
        <fullName evidence="6">Major facilitator superfamily transporter</fullName>
    </submittedName>
</protein>
<gene>
    <name evidence="6" type="ORF">VSP9026_01144</name>
</gene>
<reference evidence="6 7" key="1">
    <citation type="submission" date="2016-12" db="EMBL/GenBank/DDBJ databases">
        <authorList>
            <person name="Song W.-J."/>
            <person name="Kurnit D.M."/>
        </authorList>
    </citation>
    <scope>NUCLEOTIDE SEQUENCE [LARGE SCALE GENOMIC DNA]</scope>
    <source>
        <strain evidence="6 7">CECT 9026</strain>
    </source>
</reference>
<feature type="transmembrane region" description="Helical" evidence="4">
    <location>
        <begin position="249"/>
        <end position="269"/>
    </location>
</feature>
<dbReference type="GO" id="GO:0022857">
    <property type="term" value="F:transmembrane transporter activity"/>
    <property type="evidence" value="ECO:0007669"/>
    <property type="project" value="InterPro"/>
</dbReference>
<feature type="transmembrane region" description="Helical" evidence="4">
    <location>
        <begin position="131"/>
        <end position="150"/>
    </location>
</feature>
<evidence type="ECO:0000259" key="5">
    <source>
        <dbReference type="PROSITE" id="PS50850"/>
    </source>
</evidence>
<proteinExistence type="predicted"/>
<evidence type="ECO:0000256" key="4">
    <source>
        <dbReference type="SAM" id="Phobius"/>
    </source>
</evidence>
<feature type="transmembrane region" description="Helical" evidence="4">
    <location>
        <begin position="220"/>
        <end position="243"/>
    </location>
</feature>
<dbReference type="AlphaFoldDB" id="A0A1N6M282"/>
<feature type="transmembrane region" description="Helical" evidence="4">
    <location>
        <begin position="162"/>
        <end position="180"/>
    </location>
</feature>
<dbReference type="PROSITE" id="PS50850">
    <property type="entry name" value="MFS"/>
    <property type="match status" value="1"/>
</dbReference>
<evidence type="ECO:0000313" key="6">
    <source>
        <dbReference type="EMBL" id="SIO93476.1"/>
    </source>
</evidence>
<dbReference type="InterPro" id="IPR020846">
    <property type="entry name" value="MFS_dom"/>
</dbReference>
<sequence length="282" mass="30415">MGIGLSFVFTCGGTWPIGLIGHEHAGKIMSWVGIAMFLGLALGNYYGAWSYETIGLEYSAATILVLPLLSLLVCLTIPAIETKENKNVISLSIAVKKIWPSGSSFVLANVGYSLITSYLLVNFIDLGWSKFGALALSCFGIGYVISRLIFGWMADKAGKVSCITFLAVESLGLVLLSLQYSPYISIAGSFLCGFGLSMVYPLLAVVAINSLPKENIGIAISTYEACFDIGILIAGLIGSLVIHYYSYQYAFFIGVICCLIAVFTTNLSYKRSEKPVEIVESY</sequence>
<dbReference type="InterPro" id="IPR011701">
    <property type="entry name" value="MFS"/>
</dbReference>
<keyword evidence="2 4" id="KW-1133">Transmembrane helix</keyword>
<feature type="transmembrane region" description="Helical" evidence="4">
    <location>
        <begin position="58"/>
        <end position="77"/>
    </location>
</feature>
<evidence type="ECO:0000313" key="7">
    <source>
        <dbReference type="Proteomes" id="UP000184774"/>
    </source>
</evidence>
<accession>A0A1N6M282</accession>
<dbReference type="SUPFAM" id="SSF103473">
    <property type="entry name" value="MFS general substrate transporter"/>
    <property type="match status" value="1"/>
</dbReference>
<evidence type="ECO:0000256" key="1">
    <source>
        <dbReference type="ARBA" id="ARBA00022692"/>
    </source>
</evidence>
<evidence type="ECO:0000256" key="3">
    <source>
        <dbReference type="ARBA" id="ARBA00023136"/>
    </source>
</evidence>
<dbReference type="PANTHER" id="PTHR23531:SF2">
    <property type="entry name" value="PERMEASE"/>
    <property type="match status" value="1"/>
</dbReference>
<dbReference type="Gene3D" id="1.20.1250.20">
    <property type="entry name" value="MFS general substrate transporter like domains"/>
    <property type="match status" value="1"/>
</dbReference>